<dbReference type="AlphaFoldDB" id="A0A9X1B954"/>
<dbReference type="NCBIfam" id="TIGR00309">
    <property type="entry name" value="V_ATPase_subD"/>
    <property type="match status" value="1"/>
</dbReference>
<organism evidence="4 5">
    <name type="scientific">Thiocapsa imhoffii</name>
    <dbReference type="NCBI Taxonomy" id="382777"/>
    <lineage>
        <taxon>Bacteria</taxon>
        <taxon>Pseudomonadati</taxon>
        <taxon>Pseudomonadota</taxon>
        <taxon>Gammaproteobacteria</taxon>
        <taxon>Chromatiales</taxon>
        <taxon>Chromatiaceae</taxon>
        <taxon>Thiocapsa</taxon>
    </lineage>
</organism>
<dbReference type="EMBL" id="NRSD01000013">
    <property type="protein sequence ID" value="MBK1645497.1"/>
    <property type="molecule type" value="Genomic_DNA"/>
</dbReference>
<dbReference type="RefSeq" id="WP_200388312.1">
    <property type="nucleotide sequence ID" value="NZ_NRSD01000013.1"/>
</dbReference>
<dbReference type="GO" id="GO:0046961">
    <property type="term" value="F:proton-transporting ATPase activity, rotational mechanism"/>
    <property type="evidence" value="ECO:0007669"/>
    <property type="project" value="InterPro"/>
</dbReference>
<comment type="caution">
    <text evidence="4">The sequence shown here is derived from an EMBL/GenBank/DDBJ whole genome shotgun (WGS) entry which is preliminary data.</text>
</comment>
<keyword evidence="2" id="KW-0813">Transport</keyword>
<dbReference type="PANTHER" id="PTHR11671">
    <property type="entry name" value="V-TYPE ATP SYNTHASE SUBUNIT D"/>
    <property type="match status" value="1"/>
</dbReference>
<dbReference type="Gene3D" id="1.10.287.3240">
    <property type="match status" value="1"/>
</dbReference>
<keyword evidence="5" id="KW-1185">Reference proteome</keyword>
<evidence type="ECO:0000256" key="3">
    <source>
        <dbReference type="ARBA" id="ARBA00023065"/>
    </source>
</evidence>
<name>A0A9X1B954_9GAMM</name>
<proteinExistence type="inferred from homology"/>
<evidence type="ECO:0000313" key="4">
    <source>
        <dbReference type="EMBL" id="MBK1645497.1"/>
    </source>
</evidence>
<reference evidence="4 5" key="1">
    <citation type="journal article" date="2020" name="Microorganisms">
        <title>Osmotic Adaptation and Compatible Solute Biosynthesis of Phototrophic Bacteria as Revealed from Genome Analyses.</title>
        <authorList>
            <person name="Imhoff J.F."/>
            <person name="Rahn T."/>
            <person name="Kunzel S."/>
            <person name="Keller A."/>
            <person name="Neulinger S.C."/>
        </authorList>
    </citation>
    <scope>NUCLEOTIDE SEQUENCE [LARGE SCALE GENOMIC DNA]</scope>
    <source>
        <strain evidence="4 5">DSM 21303</strain>
    </source>
</reference>
<dbReference type="Proteomes" id="UP001138802">
    <property type="component" value="Unassembled WGS sequence"/>
</dbReference>
<evidence type="ECO:0000256" key="2">
    <source>
        <dbReference type="ARBA" id="ARBA00022448"/>
    </source>
</evidence>
<sequence length="201" mass="23562">MSRVSLSKSSLAKQNRNLRTYERYLPSLDLKRKQIMAERAKEVMACEATRREITVLRERVQEHLPMMANHEIELSDLVSVRAVRIGEQNLLGTRLPVLEELEVERRDYGLFSMPHWVDTLVDALIEMMTLETRLALHERRLIRFDEAVRKVTQRVNLFDKVLIPRARANIKTIKVYLSDAERAAIVRSKIAKNKRQRETTI</sequence>
<evidence type="ECO:0000256" key="1">
    <source>
        <dbReference type="ARBA" id="ARBA00005850"/>
    </source>
</evidence>
<dbReference type="InterPro" id="IPR002699">
    <property type="entry name" value="V_ATPase_D"/>
</dbReference>
<comment type="similarity">
    <text evidence="1">Belongs to the V-ATPase D subunit family.</text>
</comment>
<evidence type="ECO:0000313" key="5">
    <source>
        <dbReference type="Proteomes" id="UP001138802"/>
    </source>
</evidence>
<accession>A0A9X1B954</accession>
<protein>
    <submittedName>
        <fullName evidence="4">V-type ATP synthase subunit D</fullName>
    </submittedName>
</protein>
<dbReference type="Pfam" id="PF01813">
    <property type="entry name" value="ATP-synt_D"/>
    <property type="match status" value="1"/>
</dbReference>
<gene>
    <name evidence="4" type="ORF">CKO25_12755</name>
</gene>
<keyword evidence="3" id="KW-0406">Ion transport</keyword>